<organism evidence="3 4">
    <name type="scientific">Pseudoalteromonas denitrificans DSM 6059</name>
    <dbReference type="NCBI Taxonomy" id="1123010"/>
    <lineage>
        <taxon>Bacteria</taxon>
        <taxon>Pseudomonadati</taxon>
        <taxon>Pseudomonadota</taxon>
        <taxon>Gammaproteobacteria</taxon>
        <taxon>Alteromonadales</taxon>
        <taxon>Pseudoalteromonadaceae</taxon>
        <taxon>Pseudoalteromonas</taxon>
    </lineage>
</organism>
<dbReference type="Pfam" id="PF01478">
    <property type="entry name" value="Peptidase_A24"/>
    <property type="match status" value="1"/>
</dbReference>
<gene>
    <name evidence="3" type="ORF">SAMN02745724_02450</name>
</gene>
<name>A0A1I1LXK2_9GAMM</name>
<keyword evidence="1" id="KW-0472">Membrane</keyword>
<keyword evidence="1" id="KW-0812">Transmembrane</keyword>
<sequence>MEYKPEIVLLRIFYVFLVFILGCFIYRLGCLGGGDIKLIASLSIWFTPNNLVTFLILMTMFGGFLAGLSILYNQIVVLFTSKLLAHKKITTLPYGIAITASATILLI</sequence>
<proteinExistence type="predicted"/>
<dbReference type="Gene3D" id="1.20.120.1220">
    <property type="match status" value="1"/>
</dbReference>
<reference evidence="3 4" key="1">
    <citation type="submission" date="2016-10" db="EMBL/GenBank/DDBJ databases">
        <authorList>
            <person name="de Groot N.N."/>
        </authorList>
    </citation>
    <scope>NUCLEOTIDE SEQUENCE [LARGE SCALE GENOMIC DNA]</scope>
    <source>
        <strain evidence="3 4">DSM 6059</strain>
    </source>
</reference>
<evidence type="ECO:0000313" key="4">
    <source>
        <dbReference type="Proteomes" id="UP000198862"/>
    </source>
</evidence>
<dbReference type="AlphaFoldDB" id="A0A1I1LXK2"/>
<dbReference type="EMBL" id="FOLO01000017">
    <property type="protein sequence ID" value="SFC75043.1"/>
    <property type="molecule type" value="Genomic_DNA"/>
</dbReference>
<dbReference type="InterPro" id="IPR000045">
    <property type="entry name" value="Prepilin_IV_endopep_pep"/>
</dbReference>
<dbReference type="STRING" id="1123010.SAMN02745724_02450"/>
<dbReference type="Proteomes" id="UP000198862">
    <property type="component" value="Unassembled WGS sequence"/>
</dbReference>
<evidence type="ECO:0000313" key="3">
    <source>
        <dbReference type="EMBL" id="SFC75043.1"/>
    </source>
</evidence>
<feature type="transmembrane region" description="Helical" evidence="1">
    <location>
        <begin position="54"/>
        <end position="79"/>
    </location>
</feature>
<feature type="domain" description="Prepilin type IV endopeptidase peptidase" evidence="2">
    <location>
        <begin position="9"/>
        <end position="66"/>
    </location>
</feature>
<feature type="transmembrane region" description="Helical" evidence="1">
    <location>
        <begin position="12"/>
        <end position="34"/>
    </location>
</feature>
<evidence type="ECO:0000256" key="1">
    <source>
        <dbReference type="SAM" id="Phobius"/>
    </source>
</evidence>
<accession>A0A1I1LXK2</accession>
<keyword evidence="1" id="KW-1133">Transmembrane helix</keyword>
<evidence type="ECO:0000259" key="2">
    <source>
        <dbReference type="Pfam" id="PF01478"/>
    </source>
</evidence>
<protein>
    <submittedName>
        <fullName evidence="3">Type IV leader peptidase family protein</fullName>
    </submittedName>
</protein>
<dbReference type="PROSITE" id="PS51257">
    <property type="entry name" value="PROKAR_LIPOPROTEIN"/>
    <property type="match status" value="1"/>
</dbReference>
<keyword evidence="4" id="KW-1185">Reference proteome</keyword>
<dbReference type="GO" id="GO:0004190">
    <property type="term" value="F:aspartic-type endopeptidase activity"/>
    <property type="evidence" value="ECO:0007669"/>
    <property type="project" value="InterPro"/>
</dbReference>
<dbReference type="GO" id="GO:0016020">
    <property type="term" value="C:membrane"/>
    <property type="evidence" value="ECO:0007669"/>
    <property type="project" value="InterPro"/>
</dbReference>